<protein>
    <recommendedName>
        <fullName evidence="4">HIT domain-containing protein</fullName>
    </recommendedName>
</protein>
<evidence type="ECO:0000313" key="6">
    <source>
        <dbReference type="Proteomes" id="UP000218784"/>
    </source>
</evidence>
<feature type="active site" description="Tele-AMP-histidine intermediate" evidence="1">
    <location>
        <position position="132"/>
    </location>
</feature>
<keyword evidence="6" id="KW-1185">Reference proteome</keyword>
<dbReference type="GO" id="GO:0003824">
    <property type="term" value="F:catalytic activity"/>
    <property type="evidence" value="ECO:0007669"/>
    <property type="project" value="InterPro"/>
</dbReference>
<evidence type="ECO:0000256" key="1">
    <source>
        <dbReference type="PIRSR" id="PIRSR601310-1"/>
    </source>
</evidence>
<dbReference type="PRINTS" id="PR00332">
    <property type="entry name" value="HISTRIAD"/>
</dbReference>
<dbReference type="PANTHER" id="PTHR46648">
    <property type="entry name" value="HIT FAMILY PROTEIN 1"/>
    <property type="match status" value="1"/>
</dbReference>
<dbReference type="InterPro" id="IPR019808">
    <property type="entry name" value="Histidine_triad_CS"/>
</dbReference>
<organism evidence="5 6">
    <name type="scientific">Sphingomonas ginsenosidimutans</name>
    <dbReference type="NCBI Taxonomy" id="862134"/>
    <lineage>
        <taxon>Bacteria</taxon>
        <taxon>Pseudomonadati</taxon>
        <taxon>Pseudomonadota</taxon>
        <taxon>Alphaproteobacteria</taxon>
        <taxon>Sphingomonadales</taxon>
        <taxon>Sphingomonadaceae</taxon>
        <taxon>Sphingomonas</taxon>
    </lineage>
</organism>
<dbReference type="PROSITE" id="PS00892">
    <property type="entry name" value="HIT_1"/>
    <property type="match status" value="1"/>
</dbReference>
<dbReference type="Pfam" id="PF01230">
    <property type="entry name" value="HIT"/>
    <property type="match status" value="1"/>
</dbReference>
<accession>A0A2A4I2F2</accession>
<dbReference type="EMBL" id="NWVD01000001">
    <property type="protein sequence ID" value="PCG10800.1"/>
    <property type="molecule type" value="Genomic_DNA"/>
</dbReference>
<evidence type="ECO:0000256" key="2">
    <source>
        <dbReference type="PIRSR" id="PIRSR601310-3"/>
    </source>
</evidence>
<sequence>MMPPFQGGRAIMWTMALALQAAVTVPRCPLDAPYDPRNPFAQILAGKAPASIVAETPDMIALVPIAWERPGHVLVIPRRAVRNLDDMTATEMADALLLARRIAAAQRRAFGNTGYVIQQNNGGGAQHVCHVHFHVIPNTPVEKVEHATPAQMEGMRARIVAALDASGD</sequence>
<feature type="domain" description="HIT" evidence="4">
    <location>
        <begin position="39"/>
        <end position="146"/>
    </location>
</feature>
<dbReference type="GO" id="GO:0009117">
    <property type="term" value="P:nucleotide metabolic process"/>
    <property type="evidence" value="ECO:0007669"/>
    <property type="project" value="TreeGrafter"/>
</dbReference>
<feature type="short sequence motif" description="Histidine triad motif" evidence="2 3">
    <location>
        <begin position="130"/>
        <end position="134"/>
    </location>
</feature>
<dbReference type="InterPro" id="IPR001310">
    <property type="entry name" value="Histidine_triad_HIT"/>
</dbReference>
<evidence type="ECO:0000313" key="5">
    <source>
        <dbReference type="EMBL" id="PCG10800.1"/>
    </source>
</evidence>
<name>A0A2A4I2F2_9SPHN</name>
<dbReference type="Gene3D" id="3.30.428.10">
    <property type="entry name" value="HIT-like"/>
    <property type="match status" value="1"/>
</dbReference>
<proteinExistence type="predicted"/>
<dbReference type="InterPro" id="IPR011146">
    <property type="entry name" value="HIT-like"/>
</dbReference>
<comment type="caution">
    <text evidence="5">The sequence shown here is derived from an EMBL/GenBank/DDBJ whole genome shotgun (WGS) entry which is preliminary data.</text>
</comment>
<dbReference type="SUPFAM" id="SSF54197">
    <property type="entry name" value="HIT-like"/>
    <property type="match status" value="1"/>
</dbReference>
<gene>
    <name evidence="5" type="ORF">COA17_05380</name>
</gene>
<dbReference type="PANTHER" id="PTHR46648:SF1">
    <property type="entry name" value="ADENOSINE 5'-MONOPHOSPHORAMIDASE HNT1"/>
    <property type="match status" value="1"/>
</dbReference>
<dbReference type="PROSITE" id="PS51084">
    <property type="entry name" value="HIT_2"/>
    <property type="match status" value="1"/>
</dbReference>
<dbReference type="AlphaFoldDB" id="A0A2A4I2F2"/>
<evidence type="ECO:0000256" key="3">
    <source>
        <dbReference type="PROSITE-ProRule" id="PRU00464"/>
    </source>
</evidence>
<evidence type="ECO:0000259" key="4">
    <source>
        <dbReference type="PROSITE" id="PS51084"/>
    </source>
</evidence>
<reference evidence="5 6" key="1">
    <citation type="submission" date="2017-09" db="EMBL/GenBank/DDBJ databases">
        <title>Sphingomonas ginsenosidimutans KACC 14949, whole genome shotgun sequence.</title>
        <authorList>
            <person name="Feng G."/>
            <person name="Zhu H."/>
        </authorList>
    </citation>
    <scope>NUCLEOTIDE SEQUENCE [LARGE SCALE GENOMIC DNA]</scope>
    <source>
        <strain evidence="5 6">KACC 14949</strain>
    </source>
</reference>
<dbReference type="Proteomes" id="UP000218784">
    <property type="component" value="Unassembled WGS sequence"/>
</dbReference>
<dbReference type="InterPro" id="IPR036265">
    <property type="entry name" value="HIT-like_sf"/>
</dbReference>